<keyword evidence="3" id="KW-0520">NAD</keyword>
<sequence length="456" mass="51313">MFNDIVRQQRDFFNTGQTRSLNFRLNQLKKLKNQIQSYETELLEALHKDLHKSETEGYLTELGVLYLHLDDTIKHLKKWAKPQRTRTPLFLQPAKSEVRREPYGVSLIIGPFNYPVLLIFDPLIGAIAGGNTALIGLSEEVPNTNKVIQQLIGEIFEKKYITTYITSIDANQAVLGEKFDKIFFTGSEFVGKIVAKSAATNLTPITLELGGKSPAIVTKFADIELAAQRIIWGKFLNAGQTCVAPDYCLVDNQVKGELLEEMRSVLIKQFGSNPQLSPDFGRIVNAKSIQRLEKIIKADQDYLWLGGTVDASDRYIEPTILVADLLDPLEAMMTEIFGPIFPVLGYDKLGEAVQFIKRHPHPLAFYPFSNKKPEINWLVNQVDCGGITVNDTILHLANDHLPFGGVGPSGMGDYHGIESIRAFTYNKSVLKRSRIISIPFLFPPYTEKNIKSFVYF</sequence>
<evidence type="ECO:0000256" key="6">
    <source>
        <dbReference type="PROSITE-ProRule" id="PRU10007"/>
    </source>
</evidence>
<reference evidence="10 11" key="1">
    <citation type="journal article" date="2010" name="Int. J. Syst. Evol. Microbiol.">
        <title>Vagococcus penaei sp. nov., isolated from spoilage microbiota of cooked shrimp (Penaeus vannamei).</title>
        <authorList>
            <person name="Jaffres E."/>
            <person name="Prevost H."/>
            <person name="Rossero A."/>
            <person name="Joffraud J.J."/>
            <person name="Dousset X."/>
        </authorList>
    </citation>
    <scope>NUCLEOTIDE SEQUENCE [LARGE SCALE GENOMIC DNA]</scope>
    <source>
        <strain evidence="10 11">CD276</strain>
    </source>
</reference>
<dbReference type="Gene3D" id="3.40.309.10">
    <property type="entry name" value="Aldehyde Dehydrogenase, Chain A, domain 2"/>
    <property type="match status" value="1"/>
</dbReference>
<accession>A0A1Q2D8R0</accession>
<evidence type="ECO:0000256" key="7">
    <source>
        <dbReference type="RuleBase" id="RU003345"/>
    </source>
</evidence>
<dbReference type="SUPFAM" id="SSF53720">
    <property type="entry name" value="ALDH-like"/>
    <property type="match status" value="1"/>
</dbReference>
<evidence type="ECO:0000256" key="1">
    <source>
        <dbReference type="ARBA" id="ARBA00009986"/>
    </source>
</evidence>
<dbReference type="InterPro" id="IPR012394">
    <property type="entry name" value="Aldehyde_DH_NAD(P)"/>
</dbReference>
<feature type="active site" evidence="5">
    <location>
        <position position="242"/>
    </location>
</feature>
<dbReference type="PROSITE" id="PS00687">
    <property type="entry name" value="ALDEHYDE_DEHYDR_GLU"/>
    <property type="match status" value="1"/>
</dbReference>
<gene>
    <name evidence="10" type="ORF">BW732_11065</name>
</gene>
<dbReference type="AlphaFoldDB" id="A0A1Q2D8R0"/>
<dbReference type="GO" id="GO:0004029">
    <property type="term" value="F:aldehyde dehydrogenase (NAD+) activity"/>
    <property type="evidence" value="ECO:0007669"/>
    <property type="project" value="TreeGrafter"/>
</dbReference>
<keyword evidence="11" id="KW-1185">Reference proteome</keyword>
<evidence type="ECO:0000256" key="8">
    <source>
        <dbReference type="SAM" id="Coils"/>
    </source>
</evidence>
<dbReference type="InterPro" id="IPR016160">
    <property type="entry name" value="Ald_DH_CS_CYS"/>
</dbReference>
<dbReference type="STRING" id="633807.BW732_11065"/>
<dbReference type="PROSITE" id="PS00070">
    <property type="entry name" value="ALDEHYDE_DEHYDR_CYS"/>
    <property type="match status" value="1"/>
</dbReference>
<proteinExistence type="inferred from homology"/>
<organism evidence="10 11">
    <name type="scientific">Vagococcus penaei</name>
    <dbReference type="NCBI Taxonomy" id="633807"/>
    <lineage>
        <taxon>Bacteria</taxon>
        <taxon>Bacillati</taxon>
        <taxon>Bacillota</taxon>
        <taxon>Bacilli</taxon>
        <taxon>Lactobacillales</taxon>
        <taxon>Enterococcaceae</taxon>
        <taxon>Vagococcus</taxon>
    </lineage>
</organism>
<evidence type="ECO:0000259" key="9">
    <source>
        <dbReference type="Pfam" id="PF00171"/>
    </source>
</evidence>
<dbReference type="PANTHER" id="PTHR43570:SF16">
    <property type="entry name" value="ALDEHYDE DEHYDROGENASE TYPE III, ISOFORM Q"/>
    <property type="match status" value="1"/>
</dbReference>
<dbReference type="GO" id="GO:0006081">
    <property type="term" value="P:aldehyde metabolic process"/>
    <property type="evidence" value="ECO:0007669"/>
    <property type="project" value="InterPro"/>
</dbReference>
<name>A0A1Q2D8R0_9ENTE</name>
<comment type="similarity">
    <text evidence="1 4 7">Belongs to the aldehyde dehydrogenase family.</text>
</comment>
<dbReference type="KEGG" id="vpi:BW732_11065"/>
<feature type="coiled-coil region" evidence="8">
    <location>
        <begin position="21"/>
        <end position="48"/>
    </location>
</feature>
<keyword evidence="8" id="KW-0175">Coiled coil</keyword>
<evidence type="ECO:0000256" key="4">
    <source>
        <dbReference type="PIRNR" id="PIRNR036492"/>
    </source>
</evidence>
<dbReference type="FunFam" id="3.40.605.10:FF:000004">
    <property type="entry name" value="Aldehyde dehydrogenase"/>
    <property type="match status" value="1"/>
</dbReference>
<dbReference type="InterPro" id="IPR016161">
    <property type="entry name" value="Ald_DH/histidinol_DH"/>
</dbReference>
<keyword evidence="2 4" id="KW-0560">Oxidoreductase</keyword>
<dbReference type="InterPro" id="IPR016162">
    <property type="entry name" value="Ald_DH_N"/>
</dbReference>
<dbReference type="InterPro" id="IPR029510">
    <property type="entry name" value="Ald_DH_CS_GLU"/>
</dbReference>
<dbReference type="Gene3D" id="3.40.605.10">
    <property type="entry name" value="Aldehyde Dehydrogenase, Chain A, domain 1"/>
    <property type="match status" value="1"/>
</dbReference>
<evidence type="ECO:0000256" key="5">
    <source>
        <dbReference type="PIRSR" id="PIRSR036492-1"/>
    </source>
</evidence>
<dbReference type="Proteomes" id="UP000188246">
    <property type="component" value="Chromosome"/>
</dbReference>
<evidence type="ECO:0000313" key="10">
    <source>
        <dbReference type="EMBL" id="AQP54695.1"/>
    </source>
</evidence>
<dbReference type="InterPro" id="IPR016163">
    <property type="entry name" value="Ald_DH_C"/>
</dbReference>
<dbReference type="PANTHER" id="PTHR43570">
    <property type="entry name" value="ALDEHYDE DEHYDROGENASE"/>
    <property type="match status" value="1"/>
</dbReference>
<evidence type="ECO:0000256" key="2">
    <source>
        <dbReference type="ARBA" id="ARBA00023002"/>
    </source>
</evidence>
<evidence type="ECO:0000313" key="11">
    <source>
        <dbReference type="Proteomes" id="UP000188246"/>
    </source>
</evidence>
<dbReference type="FunFam" id="3.40.309.10:FF:000003">
    <property type="entry name" value="Aldehyde dehydrogenase"/>
    <property type="match status" value="1"/>
</dbReference>
<protein>
    <recommendedName>
        <fullName evidence="4">Aldehyde dehydrogenase</fullName>
    </recommendedName>
</protein>
<dbReference type="EMBL" id="CP019609">
    <property type="protein sequence ID" value="AQP54695.1"/>
    <property type="molecule type" value="Genomic_DNA"/>
</dbReference>
<dbReference type="PIRSF" id="PIRSF036492">
    <property type="entry name" value="ALDH"/>
    <property type="match status" value="1"/>
</dbReference>
<dbReference type="Pfam" id="PF00171">
    <property type="entry name" value="Aldedh"/>
    <property type="match status" value="1"/>
</dbReference>
<evidence type="ECO:0000256" key="3">
    <source>
        <dbReference type="ARBA" id="ARBA00023027"/>
    </source>
</evidence>
<dbReference type="RefSeq" id="WP_161485566.1">
    <property type="nucleotide sequence ID" value="NZ_CP019609.1"/>
</dbReference>
<dbReference type="InterPro" id="IPR015590">
    <property type="entry name" value="Aldehyde_DH_dom"/>
</dbReference>
<feature type="domain" description="Aldehyde dehydrogenase" evidence="9">
    <location>
        <begin position="9"/>
        <end position="429"/>
    </location>
</feature>
<dbReference type="GO" id="GO:0005737">
    <property type="term" value="C:cytoplasm"/>
    <property type="evidence" value="ECO:0007669"/>
    <property type="project" value="TreeGrafter"/>
</dbReference>
<feature type="active site" evidence="5 6">
    <location>
        <position position="208"/>
    </location>
</feature>